<sequence length="89" mass="9462">MVEREVVVGHEEGIHARPAAVFVKTAKQFASEIEVEKDGKTANAKSPLKLMTLAVKKDDRVKIRAEGPDARAAVEALAAIAAGELPEGE</sequence>
<proteinExistence type="predicted"/>
<dbReference type="PROSITE" id="PS00369">
    <property type="entry name" value="PTS_HPR_HIS"/>
    <property type="match status" value="1"/>
</dbReference>
<dbReference type="PANTHER" id="PTHR33705:SF1">
    <property type="entry name" value="PHOSPHOCARRIER PROTEIN HPR"/>
    <property type="match status" value="1"/>
</dbReference>
<evidence type="ECO:0000313" key="7">
    <source>
        <dbReference type="EMBL" id="TCJ19951.1"/>
    </source>
</evidence>
<dbReference type="NCBIfam" id="TIGR01003">
    <property type="entry name" value="PTS_HPr_family"/>
    <property type="match status" value="1"/>
</dbReference>
<comment type="function">
    <text evidence="1">General (non sugar-specific) component of the phosphoenolpyruvate-dependent sugar phosphotransferase system (sugar PTS). This major carbohydrate active-transport system catalyzes the phosphorylation of incoming sugar substrates concomitantly with their translocation across the cell membrane. The phosphoryl group from phosphoenolpyruvate (PEP) is transferred to the phosphoryl carrier protein HPr by enzyme I. Phospho-HPr then transfers it to the PTS EIIA domain.</text>
</comment>
<evidence type="ECO:0000256" key="3">
    <source>
        <dbReference type="ARBA" id="ARBA00022448"/>
    </source>
</evidence>
<evidence type="ECO:0000256" key="1">
    <source>
        <dbReference type="ARBA" id="ARBA00003681"/>
    </source>
</evidence>
<dbReference type="Proteomes" id="UP000295244">
    <property type="component" value="Unassembled WGS sequence"/>
</dbReference>
<comment type="caution">
    <text evidence="7">The sequence shown here is derived from an EMBL/GenBank/DDBJ whole genome shotgun (WGS) entry which is preliminary data.</text>
</comment>
<dbReference type="SUPFAM" id="SSF55594">
    <property type="entry name" value="HPr-like"/>
    <property type="match status" value="1"/>
</dbReference>
<keyword evidence="3" id="KW-0813">Transport</keyword>
<dbReference type="CDD" id="cd00367">
    <property type="entry name" value="PTS-HPr_like"/>
    <property type="match status" value="1"/>
</dbReference>
<dbReference type="PRINTS" id="PR00107">
    <property type="entry name" value="PHOSPHOCPHPR"/>
</dbReference>
<evidence type="ECO:0000256" key="2">
    <source>
        <dbReference type="ARBA" id="ARBA00020422"/>
    </source>
</evidence>
<gene>
    <name evidence="7" type="ORF">E0L93_03100</name>
</gene>
<evidence type="ECO:0000256" key="5">
    <source>
        <dbReference type="ARBA" id="ARBA00033055"/>
    </source>
</evidence>
<keyword evidence="8" id="KW-1185">Reference proteome</keyword>
<dbReference type="InterPro" id="IPR001020">
    <property type="entry name" value="PTS_HPr_His_P_site"/>
</dbReference>
<dbReference type="InterPro" id="IPR035895">
    <property type="entry name" value="HPr-like_sf"/>
</dbReference>
<name>A0A4R1BQR1_9ACTN</name>
<dbReference type="Gene3D" id="3.30.1340.10">
    <property type="entry name" value="HPr-like"/>
    <property type="match status" value="1"/>
</dbReference>
<evidence type="ECO:0000256" key="4">
    <source>
        <dbReference type="ARBA" id="ARBA00022597"/>
    </source>
</evidence>
<dbReference type="InterPro" id="IPR050399">
    <property type="entry name" value="HPr"/>
</dbReference>
<dbReference type="OrthoDB" id="350754at2"/>
<accession>A0A4R1BQR1</accession>
<feature type="domain" description="HPr" evidence="6">
    <location>
        <begin position="1"/>
        <end position="88"/>
    </location>
</feature>
<dbReference type="PROSITE" id="PS51350">
    <property type="entry name" value="PTS_HPR_DOM"/>
    <property type="match status" value="1"/>
</dbReference>
<reference evidence="7 8" key="1">
    <citation type="submission" date="2019-03" db="EMBL/GenBank/DDBJ databases">
        <title>Whole genome sequence of a novel Rubrobacter taiwanensis strain, isolated from Yellowstone National Park.</title>
        <authorList>
            <person name="Freed S."/>
            <person name="Ramaley R.F."/>
            <person name="Kyndt J.A."/>
        </authorList>
    </citation>
    <scope>NUCLEOTIDE SEQUENCE [LARGE SCALE GENOMIC DNA]</scope>
    <source>
        <strain evidence="7 8">Yellowstone</strain>
    </source>
</reference>
<dbReference type="Pfam" id="PF00381">
    <property type="entry name" value="PTS-HPr"/>
    <property type="match status" value="1"/>
</dbReference>
<keyword evidence="4" id="KW-0762">Sugar transport</keyword>
<dbReference type="EMBL" id="SKBU01000006">
    <property type="protein sequence ID" value="TCJ19951.1"/>
    <property type="molecule type" value="Genomic_DNA"/>
</dbReference>
<dbReference type="PANTHER" id="PTHR33705">
    <property type="entry name" value="PHOSPHOCARRIER PROTEIN HPR"/>
    <property type="match status" value="1"/>
</dbReference>
<dbReference type="AlphaFoldDB" id="A0A4R1BQR1"/>
<dbReference type="RefSeq" id="WP_132688323.1">
    <property type="nucleotide sequence ID" value="NZ_SKBU01000006.1"/>
</dbReference>
<evidence type="ECO:0000259" key="6">
    <source>
        <dbReference type="PROSITE" id="PS51350"/>
    </source>
</evidence>
<protein>
    <recommendedName>
        <fullName evidence="2">Phosphocarrier protein HPr</fullName>
    </recommendedName>
    <alternativeName>
        <fullName evidence="5">Histidine-containing protein</fullName>
    </alternativeName>
</protein>
<organism evidence="7 8">
    <name type="scientific">Rubrobacter taiwanensis</name>
    <dbReference type="NCBI Taxonomy" id="185139"/>
    <lineage>
        <taxon>Bacteria</taxon>
        <taxon>Bacillati</taxon>
        <taxon>Actinomycetota</taxon>
        <taxon>Rubrobacteria</taxon>
        <taxon>Rubrobacterales</taxon>
        <taxon>Rubrobacteraceae</taxon>
        <taxon>Rubrobacter</taxon>
    </lineage>
</organism>
<evidence type="ECO:0000313" key="8">
    <source>
        <dbReference type="Proteomes" id="UP000295244"/>
    </source>
</evidence>
<dbReference type="InterPro" id="IPR000032">
    <property type="entry name" value="HPr-like"/>
</dbReference>